<proteinExistence type="predicted"/>
<evidence type="ECO:0000256" key="2">
    <source>
        <dbReference type="SAM" id="MobiDB-lite"/>
    </source>
</evidence>
<dbReference type="Proteomes" id="UP001156666">
    <property type="component" value="Unassembled WGS sequence"/>
</dbReference>
<feature type="compositionally biased region" description="Basic residues" evidence="2">
    <location>
        <begin position="156"/>
        <end position="168"/>
    </location>
</feature>
<dbReference type="AlphaFoldDB" id="A0AA37WEK8"/>
<keyword evidence="3" id="KW-0812">Transmembrane</keyword>
<name>A0AA37WEK8_9BACT</name>
<organism evidence="4 5">
    <name type="scientific">Portibacter lacus</name>
    <dbReference type="NCBI Taxonomy" id="1099794"/>
    <lineage>
        <taxon>Bacteria</taxon>
        <taxon>Pseudomonadati</taxon>
        <taxon>Bacteroidota</taxon>
        <taxon>Saprospiria</taxon>
        <taxon>Saprospirales</taxon>
        <taxon>Haliscomenobacteraceae</taxon>
        <taxon>Portibacter</taxon>
    </lineage>
</organism>
<evidence type="ECO:0000256" key="1">
    <source>
        <dbReference type="SAM" id="Coils"/>
    </source>
</evidence>
<reference evidence="4" key="2">
    <citation type="submission" date="2023-01" db="EMBL/GenBank/DDBJ databases">
        <title>Draft genome sequence of Portibacter lacus strain NBRC 108769.</title>
        <authorList>
            <person name="Sun Q."/>
            <person name="Mori K."/>
        </authorList>
    </citation>
    <scope>NUCLEOTIDE SEQUENCE</scope>
    <source>
        <strain evidence="4">NBRC 108769</strain>
    </source>
</reference>
<sequence length="285" mass="33226">MQITSMWEFICKWLPVLAFLSGTLLGWVINSLFERVRRQHLEKLYKNASNANVALESQLVSKNTLESDLSRTNTEIEELRKEIKLISQTPKVDESASQENFELKQEIKALKEKATATQYVPKKDYTNDYQVFLSELEQSIKKAKEHSFNVQEAPAKKKKKKKKSKKKEQSKATSKYDFYKEKYAGKKITDIIPEIISEKVDKIEEEKDLTYLYGINKKIQKILNQHDIVTFSDLSNTKIKNLKAILAHAGKKYKNIDPLNWPIQARIAEKGQWDILDEYKSKMEM</sequence>
<feature type="transmembrane region" description="Helical" evidence="3">
    <location>
        <begin position="13"/>
        <end position="33"/>
    </location>
</feature>
<reference evidence="4" key="1">
    <citation type="journal article" date="2014" name="Int. J. Syst. Evol. Microbiol.">
        <title>Complete genome sequence of Corynebacterium casei LMG S-19264T (=DSM 44701T), isolated from a smear-ripened cheese.</title>
        <authorList>
            <consortium name="US DOE Joint Genome Institute (JGI-PGF)"/>
            <person name="Walter F."/>
            <person name="Albersmeier A."/>
            <person name="Kalinowski J."/>
            <person name="Ruckert C."/>
        </authorList>
    </citation>
    <scope>NUCLEOTIDE SEQUENCE</scope>
    <source>
        <strain evidence="4">NBRC 108769</strain>
    </source>
</reference>
<feature type="coiled-coil region" evidence="1">
    <location>
        <begin position="38"/>
        <end position="113"/>
    </location>
</feature>
<keyword evidence="5" id="KW-1185">Reference proteome</keyword>
<evidence type="ECO:0000256" key="3">
    <source>
        <dbReference type="SAM" id="Phobius"/>
    </source>
</evidence>
<evidence type="ECO:0000313" key="4">
    <source>
        <dbReference type="EMBL" id="GLR16844.1"/>
    </source>
</evidence>
<feature type="region of interest" description="Disordered" evidence="2">
    <location>
        <begin position="147"/>
        <end position="169"/>
    </location>
</feature>
<protein>
    <submittedName>
        <fullName evidence="4">Uncharacterized protein</fullName>
    </submittedName>
</protein>
<evidence type="ECO:0000313" key="5">
    <source>
        <dbReference type="Proteomes" id="UP001156666"/>
    </source>
</evidence>
<gene>
    <name evidence="4" type="ORF">GCM10007940_14590</name>
</gene>
<comment type="caution">
    <text evidence="4">The sequence shown here is derived from an EMBL/GenBank/DDBJ whole genome shotgun (WGS) entry which is preliminary data.</text>
</comment>
<keyword evidence="1" id="KW-0175">Coiled coil</keyword>
<dbReference type="EMBL" id="BSOH01000007">
    <property type="protein sequence ID" value="GLR16844.1"/>
    <property type="molecule type" value="Genomic_DNA"/>
</dbReference>
<accession>A0AA37WEK8</accession>
<keyword evidence="3" id="KW-1133">Transmembrane helix</keyword>
<keyword evidence="3" id="KW-0472">Membrane</keyword>
<dbReference type="RefSeq" id="WP_235290973.1">
    <property type="nucleotide sequence ID" value="NZ_JAJNKA010000001.1"/>
</dbReference>